<reference evidence="1 2" key="1">
    <citation type="journal article" date="2021" name="Nat. Plants">
        <title>The Taxus genome provides insights into paclitaxel biosynthesis.</title>
        <authorList>
            <person name="Xiong X."/>
            <person name="Gou J."/>
            <person name="Liao Q."/>
            <person name="Li Y."/>
            <person name="Zhou Q."/>
            <person name="Bi G."/>
            <person name="Li C."/>
            <person name="Du R."/>
            <person name="Wang X."/>
            <person name="Sun T."/>
            <person name="Guo L."/>
            <person name="Liang H."/>
            <person name="Lu P."/>
            <person name="Wu Y."/>
            <person name="Zhang Z."/>
            <person name="Ro D.K."/>
            <person name="Shang Y."/>
            <person name="Huang S."/>
            <person name="Yan J."/>
        </authorList>
    </citation>
    <scope>NUCLEOTIDE SEQUENCE [LARGE SCALE GENOMIC DNA]</scope>
    <source>
        <strain evidence="1">Ta-2019</strain>
    </source>
</reference>
<dbReference type="Proteomes" id="UP000824469">
    <property type="component" value="Unassembled WGS sequence"/>
</dbReference>
<dbReference type="AlphaFoldDB" id="A0AA38FV08"/>
<name>A0AA38FV08_TAXCH</name>
<proteinExistence type="predicted"/>
<evidence type="ECO:0000313" key="2">
    <source>
        <dbReference type="Proteomes" id="UP000824469"/>
    </source>
</evidence>
<dbReference type="EMBL" id="JAHRHJ020000007">
    <property type="protein sequence ID" value="KAH9309373.1"/>
    <property type="molecule type" value="Genomic_DNA"/>
</dbReference>
<gene>
    <name evidence="1" type="ORF">KI387_037284</name>
</gene>
<sequence>MMKELEELNKLLSHPATIDRLARYMASIYKRSTSQNKKEEKQEISTGEVSRNLYNDFAAVSDQHTTDPMKNKNQNCIEKDMDHMTLHDDSKIEGKQVMVEEESVTLEQLHEDMVSRDASLDESSIASSYHGEESDCDLKVQNIAVDPSLSGAATSVLTTHVGGDILQWHDVITDLFENNNIMSLHSHEIGACDHEKTYEMISTIDGSPTPLARHENIKHRRTDFVYFGIKEVTRSEKMNEEWLQKAKEARLVAANARQHLQEVKEKVNLINIARQKRIEECVEEDMPSHLSQQLVHNNIHPIPDKNEGELVQQSQAIVKSKIDVDVGDTPRYDEHNNASYLLLPIPIYFHHEMHDMVEDEVFILEFVEPLLQVHVCEHLVEDIWGQVLAHLTGTGARLANHFSMFCLLCMTLGQNKIIIA</sequence>
<comment type="caution">
    <text evidence="1">The sequence shown here is derived from an EMBL/GenBank/DDBJ whole genome shotgun (WGS) entry which is preliminary data.</text>
</comment>
<accession>A0AA38FV08</accession>
<organism evidence="1 2">
    <name type="scientific">Taxus chinensis</name>
    <name type="common">Chinese yew</name>
    <name type="synonym">Taxus wallichiana var. chinensis</name>
    <dbReference type="NCBI Taxonomy" id="29808"/>
    <lineage>
        <taxon>Eukaryota</taxon>
        <taxon>Viridiplantae</taxon>
        <taxon>Streptophyta</taxon>
        <taxon>Embryophyta</taxon>
        <taxon>Tracheophyta</taxon>
        <taxon>Spermatophyta</taxon>
        <taxon>Pinopsida</taxon>
        <taxon>Pinidae</taxon>
        <taxon>Conifers II</taxon>
        <taxon>Cupressales</taxon>
        <taxon>Taxaceae</taxon>
        <taxon>Taxus</taxon>
    </lineage>
</organism>
<evidence type="ECO:0000313" key="1">
    <source>
        <dbReference type="EMBL" id="KAH9309373.1"/>
    </source>
</evidence>
<protein>
    <submittedName>
        <fullName evidence="1">Uncharacterized protein</fullName>
    </submittedName>
</protein>
<keyword evidence="2" id="KW-1185">Reference proteome</keyword>